<dbReference type="CDD" id="cd13220">
    <property type="entry name" value="PH-GRAM_GRAMDC"/>
    <property type="match status" value="1"/>
</dbReference>
<protein>
    <recommendedName>
        <fullName evidence="7">VASt domain-containing protein</fullName>
    </recommendedName>
</protein>
<dbReference type="GO" id="GO:0005739">
    <property type="term" value="C:mitochondrion"/>
    <property type="evidence" value="ECO:0007669"/>
    <property type="project" value="TreeGrafter"/>
</dbReference>
<keyword evidence="9" id="KW-1185">Reference proteome</keyword>
<feature type="domain" description="VASt" evidence="7">
    <location>
        <begin position="875"/>
        <end position="1047"/>
    </location>
</feature>
<dbReference type="Pfam" id="PF16016">
    <property type="entry name" value="VASt"/>
    <property type="match status" value="1"/>
</dbReference>
<dbReference type="GO" id="GO:0140268">
    <property type="term" value="C:endoplasmic reticulum-plasma membrane contact site"/>
    <property type="evidence" value="ECO:0007669"/>
    <property type="project" value="TreeGrafter"/>
</dbReference>
<feature type="region of interest" description="Disordered" evidence="6">
    <location>
        <begin position="1042"/>
        <end position="1091"/>
    </location>
</feature>
<dbReference type="PROSITE" id="PS51778">
    <property type="entry name" value="VAST"/>
    <property type="match status" value="1"/>
</dbReference>
<feature type="compositionally biased region" description="Polar residues" evidence="6">
    <location>
        <begin position="368"/>
        <end position="380"/>
    </location>
</feature>
<feature type="region of interest" description="Disordered" evidence="6">
    <location>
        <begin position="425"/>
        <end position="479"/>
    </location>
</feature>
<dbReference type="GO" id="GO:0005886">
    <property type="term" value="C:plasma membrane"/>
    <property type="evidence" value="ECO:0007669"/>
    <property type="project" value="TreeGrafter"/>
</dbReference>
<feature type="compositionally biased region" description="Basic and acidic residues" evidence="6">
    <location>
        <begin position="1231"/>
        <end position="1242"/>
    </location>
</feature>
<dbReference type="InterPro" id="IPR011993">
    <property type="entry name" value="PH-like_dom_sf"/>
</dbReference>
<dbReference type="InterPro" id="IPR051482">
    <property type="entry name" value="Cholesterol_transport"/>
</dbReference>
<dbReference type="Pfam" id="PF02893">
    <property type="entry name" value="GRAM"/>
    <property type="match status" value="1"/>
</dbReference>
<feature type="region of interest" description="Disordered" evidence="6">
    <location>
        <begin position="1223"/>
        <end position="1242"/>
    </location>
</feature>
<feature type="compositionally biased region" description="Basic residues" evidence="6">
    <location>
        <begin position="82"/>
        <end position="100"/>
    </location>
</feature>
<evidence type="ECO:0000256" key="1">
    <source>
        <dbReference type="ARBA" id="ARBA00004167"/>
    </source>
</evidence>
<dbReference type="GO" id="GO:0032366">
    <property type="term" value="P:intracellular sterol transport"/>
    <property type="evidence" value="ECO:0007669"/>
    <property type="project" value="TreeGrafter"/>
</dbReference>
<dbReference type="SMART" id="SM00568">
    <property type="entry name" value="GRAM"/>
    <property type="match status" value="1"/>
</dbReference>
<organism evidence="8 9">
    <name type="scientific">Byssothecium circinans</name>
    <dbReference type="NCBI Taxonomy" id="147558"/>
    <lineage>
        <taxon>Eukaryota</taxon>
        <taxon>Fungi</taxon>
        <taxon>Dikarya</taxon>
        <taxon>Ascomycota</taxon>
        <taxon>Pezizomycotina</taxon>
        <taxon>Dothideomycetes</taxon>
        <taxon>Pleosporomycetidae</taxon>
        <taxon>Pleosporales</taxon>
        <taxon>Massarineae</taxon>
        <taxon>Massarinaceae</taxon>
        <taxon>Byssothecium</taxon>
    </lineage>
</organism>
<keyword evidence="3" id="KW-0812">Transmembrane</keyword>
<feature type="region of interest" description="Disordered" evidence="6">
    <location>
        <begin position="211"/>
        <end position="409"/>
    </location>
</feature>
<dbReference type="PANTHER" id="PTHR23319">
    <property type="entry name" value="GRAM DOMAIN CONTAINING 1B, ISOFORM E"/>
    <property type="match status" value="1"/>
</dbReference>
<name>A0A6A5UCE2_9PLEO</name>
<feature type="region of interest" description="Disordered" evidence="6">
    <location>
        <begin position="494"/>
        <end position="517"/>
    </location>
</feature>
<dbReference type="InterPro" id="IPR031968">
    <property type="entry name" value="VASt"/>
</dbReference>
<dbReference type="PANTHER" id="PTHR23319:SF4">
    <property type="entry name" value="GRAM DOMAIN CONTAINING 1B, ISOFORM E"/>
    <property type="match status" value="1"/>
</dbReference>
<evidence type="ECO:0000256" key="3">
    <source>
        <dbReference type="ARBA" id="ARBA00022692"/>
    </source>
</evidence>
<evidence type="ECO:0000313" key="9">
    <source>
        <dbReference type="Proteomes" id="UP000800035"/>
    </source>
</evidence>
<evidence type="ECO:0000256" key="4">
    <source>
        <dbReference type="ARBA" id="ARBA00022989"/>
    </source>
</evidence>
<dbReference type="EMBL" id="ML976980">
    <property type="protein sequence ID" value="KAF1961609.1"/>
    <property type="molecule type" value="Genomic_DNA"/>
</dbReference>
<dbReference type="AlphaFoldDB" id="A0A6A5UCE2"/>
<feature type="compositionally biased region" description="Low complexity" evidence="6">
    <location>
        <begin position="1068"/>
        <end position="1085"/>
    </location>
</feature>
<dbReference type="GO" id="GO:0032541">
    <property type="term" value="C:cortical endoplasmic reticulum"/>
    <property type="evidence" value="ECO:0007669"/>
    <property type="project" value="TreeGrafter"/>
</dbReference>
<evidence type="ECO:0000313" key="8">
    <source>
        <dbReference type="EMBL" id="KAF1961609.1"/>
    </source>
</evidence>
<keyword evidence="5" id="KW-0472">Membrane</keyword>
<dbReference type="OrthoDB" id="2162691at2759"/>
<feature type="region of interest" description="Disordered" evidence="6">
    <location>
        <begin position="539"/>
        <end position="603"/>
    </location>
</feature>
<feature type="region of interest" description="Disordered" evidence="6">
    <location>
        <begin position="1"/>
        <end position="191"/>
    </location>
</feature>
<comment type="similarity">
    <text evidence="2">Belongs to the YSP2 family.</text>
</comment>
<dbReference type="InterPro" id="IPR004182">
    <property type="entry name" value="GRAM"/>
</dbReference>
<feature type="compositionally biased region" description="Basic and acidic residues" evidence="6">
    <location>
        <begin position="52"/>
        <end position="81"/>
    </location>
</feature>
<comment type="subcellular location">
    <subcellularLocation>
        <location evidence="1">Membrane</location>
        <topology evidence="1">Single-pass membrane protein</topology>
    </subcellularLocation>
</comment>
<dbReference type="Proteomes" id="UP000800035">
    <property type="component" value="Unassembled WGS sequence"/>
</dbReference>
<proteinExistence type="inferred from homology"/>
<accession>A0A6A5UCE2</accession>
<feature type="region of interest" description="Disordered" evidence="6">
    <location>
        <begin position="762"/>
        <end position="816"/>
    </location>
</feature>
<feature type="compositionally biased region" description="Acidic residues" evidence="6">
    <location>
        <begin position="782"/>
        <end position="797"/>
    </location>
</feature>
<dbReference type="GO" id="GO:0120015">
    <property type="term" value="F:sterol transfer activity"/>
    <property type="evidence" value="ECO:0007669"/>
    <property type="project" value="TreeGrafter"/>
</dbReference>
<evidence type="ECO:0000256" key="6">
    <source>
        <dbReference type="SAM" id="MobiDB-lite"/>
    </source>
</evidence>
<feature type="compositionally biased region" description="Low complexity" evidence="6">
    <location>
        <begin position="574"/>
        <end position="587"/>
    </location>
</feature>
<feature type="compositionally biased region" description="Low complexity" evidence="6">
    <location>
        <begin position="425"/>
        <end position="435"/>
    </location>
</feature>
<reference evidence="8" key="1">
    <citation type="journal article" date="2020" name="Stud. Mycol.">
        <title>101 Dothideomycetes genomes: a test case for predicting lifestyles and emergence of pathogens.</title>
        <authorList>
            <person name="Haridas S."/>
            <person name="Albert R."/>
            <person name="Binder M."/>
            <person name="Bloem J."/>
            <person name="Labutti K."/>
            <person name="Salamov A."/>
            <person name="Andreopoulos B."/>
            <person name="Baker S."/>
            <person name="Barry K."/>
            <person name="Bills G."/>
            <person name="Bluhm B."/>
            <person name="Cannon C."/>
            <person name="Castanera R."/>
            <person name="Culley D."/>
            <person name="Daum C."/>
            <person name="Ezra D."/>
            <person name="Gonzalez J."/>
            <person name="Henrissat B."/>
            <person name="Kuo A."/>
            <person name="Liang C."/>
            <person name="Lipzen A."/>
            <person name="Lutzoni F."/>
            <person name="Magnuson J."/>
            <person name="Mondo S."/>
            <person name="Nolan M."/>
            <person name="Ohm R."/>
            <person name="Pangilinan J."/>
            <person name="Park H.-J."/>
            <person name="Ramirez L."/>
            <person name="Alfaro M."/>
            <person name="Sun H."/>
            <person name="Tritt A."/>
            <person name="Yoshinaga Y."/>
            <person name="Zwiers L.-H."/>
            <person name="Turgeon B."/>
            <person name="Goodwin S."/>
            <person name="Spatafora J."/>
            <person name="Crous P."/>
            <person name="Grigoriev I."/>
        </authorList>
    </citation>
    <scope>NUCLEOTIDE SEQUENCE</scope>
    <source>
        <strain evidence="8">CBS 675.92</strain>
    </source>
</reference>
<keyword evidence="4" id="KW-1133">Transmembrane helix</keyword>
<feature type="compositionally biased region" description="Polar residues" evidence="6">
    <location>
        <begin position="232"/>
        <end position="242"/>
    </location>
</feature>
<evidence type="ECO:0000256" key="2">
    <source>
        <dbReference type="ARBA" id="ARBA00006582"/>
    </source>
</evidence>
<feature type="compositionally biased region" description="Low complexity" evidence="6">
    <location>
        <begin position="37"/>
        <end position="46"/>
    </location>
</feature>
<feature type="compositionally biased region" description="Polar residues" evidence="6">
    <location>
        <begin position="171"/>
        <end position="190"/>
    </location>
</feature>
<feature type="compositionally biased region" description="Polar residues" evidence="6">
    <location>
        <begin position="550"/>
        <end position="573"/>
    </location>
</feature>
<dbReference type="GO" id="GO:0032934">
    <property type="term" value="F:sterol binding"/>
    <property type="evidence" value="ECO:0007669"/>
    <property type="project" value="TreeGrafter"/>
</dbReference>
<dbReference type="GO" id="GO:0005789">
    <property type="term" value="C:endoplasmic reticulum membrane"/>
    <property type="evidence" value="ECO:0007669"/>
    <property type="project" value="TreeGrafter"/>
</dbReference>
<dbReference type="Gene3D" id="2.30.29.30">
    <property type="entry name" value="Pleckstrin-homology domain (PH domain)/Phosphotyrosine-binding domain (PTB)"/>
    <property type="match status" value="1"/>
</dbReference>
<evidence type="ECO:0000259" key="7">
    <source>
        <dbReference type="PROSITE" id="PS51778"/>
    </source>
</evidence>
<evidence type="ECO:0000256" key="5">
    <source>
        <dbReference type="ARBA" id="ARBA00023136"/>
    </source>
</evidence>
<gene>
    <name evidence="8" type="ORF">CC80DRAFT_488074</name>
</gene>
<sequence>MAAIDRARSATSSTDGHSREQSLAPMGLQTVVKGGVSSSITSVASSDNLGDSSHDLHVSGDGALDKMRRWGSDDGHSETSSHRRRMTKLFKGRRKGGRRKSTQDDTSLPDTADPVPPMPDMPYIKRQAASEEELGLHRSVSSSLLTEDSDAEPAPVRPGISPHHSHAGYPTLSSPLIASETTDSTTQSDATLVASAASDDVLTPRAQTFDVATSKRGTSPVGKLKEAFAPTRRTTASKTASDTAERARPSASGGLGSLFGGKKRETHILDDSVLQASPPQIHKGKETQSASSLPAVAPKRIITQLPVTPPNLGETPPTTFVTPPTPTDIKAASPTESTSSAKDGVKPPNPNVVVSPSGNMISHRRARSATNPPSKLSNSILAPLTPTLEEVKTPGGTAGPPQSPSGFFSSVFSAAQNAANTFSTTIANTTTTNKNKGAGQPQKSDETNTGDAGGEEVIGPNNAGTNESEGTEKRRLAVETLGSGNLSLAHLGITDSEETSPMSSNHNLPLRSDEASAEAADLAASQAVSAAYAAEKPGLAAESAHDRSRSLTTTSAGATSPPRQQDTTDSPAPSSIQRQGSIRSRISGGRKRRHRGSSATTGNTIAAAIGASASTLVPQAGRLNGTGFAVAPPKRNKDFHTLFKSVPEDDYLIEDYSAALQKEILLQGRLYVSEGHICFSSNILGWVTNLVISFDEVVSVEKKSTAVVFPNAIVIQTLHARNVFASLLARDATYDLIIGIWKISHPNLKSSLNGVAIDGGSGTGDKTEKAESIGSEDGSVQDSEDDVYDEDAEDDDGIGSFTEAGEGSITGSEVGSVQGGEIRKVSATVAQAVSGGATKLSEGAEATVNGAPSVQDYPGAATHAATDCGDGDQHYDKLLIDTTIPAPLGKIFSLTFGPGSGTFMRKWLIDDQKSTDLQLEDDGKGLGEGNKSFSFSYIKPLGGSIGPKQTKCNITSTLEQYDLNKAVSVSQSTQTPDVPSGNIFLTKTRYCLMWGPNNSTRLIMTFTVEWSGKSWLKGPIEKGANDGQMTYATSLSTALRNAVATKSSIPRGPGKPGKGKKRSKANIATSDTPATSTPSTANPATKENSWGPLDPLRSLLGPVADIIDLLITKQNIIVLLFALLLYNHFFSRSSPSSSISGGHRMSSAERQVAYEEIWRNEEADLWKWLEERVSLDRVHSSVGGAERVLKGAEIQSKLVAESIRERQVDEAIKTTEQKLRALKHAVRRKRETGTESPKEEST</sequence>